<gene>
    <name evidence="1" type="ORF">NITGR_490025</name>
</gene>
<evidence type="ECO:0000313" key="1">
    <source>
        <dbReference type="EMBL" id="CCQ90922.1"/>
    </source>
</evidence>
<dbReference type="Pfam" id="PF14064">
    <property type="entry name" value="HmuY"/>
    <property type="match status" value="1"/>
</dbReference>
<organism evidence="1 2">
    <name type="scientific">Nitrospina gracilis (strain 3/211)</name>
    <dbReference type="NCBI Taxonomy" id="1266370"/>
    <lineage>
        <taxon>Bacteria</taxon>
        <taxon>Pseudomonadati</taxon>
        <taxon>Nitrospinota/Tectimicrobiota group</taxon>
        <taxon>Nitrospinota</taxon>
        <taxon>Nitrospinia</taxon>
        <taxon>Nitrospinales</taxon>
        <taxon>Nitrospinaceae</taxon>
        <taxon>Nitrospina</taxon>
    </lineage>
</organism>
<dbReference type="HOGENOM" id="CLU_1426632_0_0_0"/>
<dbReference type="InterPro" id="IPR025921">
    <property type="entry name" value="HmuY"/>
</dbReference>
<dbReference type="AlphaFoldDB" id="M1YKB3"/>
<dbReference type="EMBL" id="CAQJ01000054">
    <property type="protein sequence ID" value="CCQ90922.1"/>
    <property type="molecule type" value="Genomic_DNA"/>
</dbReference>
<sequence length="190" mass="21693">MGGTLKTEVIPESHLLKSRVVVVDARDEQTWRYYDFSRGGPVEIHDRSSLEWDLAFRRGKIISNGGMTNKIGKAGLMDMGEVSYDAVEEVPLDREFIQDKATQTEPENPVLAQWYKYNYITHKLTARKNIYILRTAEGNYAKIQFQNFYCADKQPGCIQMKYAYQPNGSPNFLKNSGSFSTTSVLETPKM</sequence>
<dbReference type="InParanoid" id="M1YKB3"/>
<reference evidence="1 2" key="1">
    <citation type="journal article" date="2013" name="Front. Microbiol.">
        <title>The genome of Nitrospina gracilis illuminates the metabolism and evolution of the major marine nitrite oxidizer.</title>
        <authorList>
            <person name="Luecker S."/>
            <person name="Nowka B."/>
            <person name="Rattei T."/>
            <person name="Spieck E."/>
            <person name="and Daims H."/>
        </authorList>
    </citation>
    <scope>NUCLEOTIDE SEQUENCE [LARGE SCALE GENOMIC DNA]</scope>
    <source>
        <strain evidence="1 2">3/211</strain>
    </source>
</reference>
<proteinExistence type="predicted"/>
<dbReference type="CDD" id="cd12105">
    <property type="entry name" value="HmuY"/>
    <property type="match status" value="1"/>
</dbReference>
<accession>M1YKB3</accession>
<dbReference type="STRING" id="1266370.NITGR_490025"/>
<comment type="caution">
    <text evidence="1">The sequence shown here is derived from an EMBL/GenBank/DDBJ whole genome shotgun (WGS) entry which is preliminary data.</text>
</comment>
<keyword evidence="2" id="KW-1185">Reference proteome</keyword>
<dbReference type="Proteomes" id="UP000011704">
    <property type="component" value="Unassembled WGS sequence"/>
</dbReference>
<name>M1YKB3_NITG3</name>
<protein>
    <submittedName>
        <fullName evidence="1">Uncharacterized protein</fullName>
    </submittedName>
</protein>
<evidence type="ECO:0000313" key="2">
    <source>
        <dbReference type="Proteomes" id="UP000011704"/>
    </source>
</evidence>